<gene>
    <name evidence="2" type="ordered locus">Nhal_0081</name>
</gene>
<dbReference type="InterPro" id="IPR036890">
    <property type="entry name" value="HATPase_C_sf"/>
</dbReference>
<dbReference type="Proteomes" id="UP000001844">
    <property type="component" value="Chromosome"/>
</dbReference>
<dbReference type="SUPFAM" id="SSF55874">
    <property type="entry name" value="ATPase domain of HSP90 chaperone/DNA topoisomerase II/histidine kinase"/>
    <property type="match status" value="1"/>
</dbReference>
<dbReference type="Pfam" id="PF13589">
    <property type="entry name" value="HATPase_c_3"/>
    <property type="match status" value="1"/>
</dbReference>
<feature type="region of interest" description="Disordered" evidence="1">
    <location>
        <begin position="425"/>
        <end position="445"/>
    </location>
</feature>
<dbReference type="RefSeq" id="WP_013031197.1">
    <property type="nucleotide sequence ID" value="NC_013960.1"/>
</dbReference>
<name>D5C4B3_NITHN</name>
<evidence type="ECO:0000313" key="3">
    <source>
        <dbReference type="Proteomes" id="UP000001844"/>
    </source>
</evidence>
<proteinExistence type="predicted"/>
<keyword evidence="3" id="KW-1185">Reference proteome</keyword>
<protein>
    <recommendedName>
        <fullName evidence="4">ATP-binding region ATPase domain protein</fullName>
    </recommendedName>
</protein>
<dbReference type="AlphaFoldDB" id="D5C4B3"/>
<organism evidence="2 3">
    <name type="scientific">Nitrosococcus halophilus (strain Nc4)</name>
    <dbReference type="NCBI Taxonomy" id="472759"/>
    <lineage>
        <taxon>Bacteria</taxon>
        <taxon>Pseudomonadati</taxon>
        <taxon>Pseudomonadota</taxon>
        <taxon>Gammaproteobacteria</taxon>
        <taxon>Chromatiales</taxon>
        <taxon>Chromatiaceae</taxon>
        <taxon>Nitrosococcus</taxon>
    </lineage>
</organism>
<sequence>MNMSSEAVQTTHYHDGEVIPPSLAVKAMRDSGYKNTAYALAELIDNSIQAGASFVEVFCIEKRVLVREQKRRRIAEIAVLDNGTGMDSSILRLALQFGNGTHLNDRDGIGRFGMGLPNASISQCRRVDIWTWQAGPDNAIHTYLDVDEVESGKMRAVPVPKANPVPHEWRDRSEEIGTSGTLVIWRNFEEHRLTWRSGRSTLENTEILAGRMYRKFINEGKADIRLVALEANEISFNQRVRANDPLYLMTSTSTPAPFNNKPMFQIWGEQHLEFSINYQGQIHKVAVRMSWAKLETIPQDGTDPGGTPYGKHAAKNIGVSIVRAGRELELDNSWAIGYDSRERWWGVEVEFPPALDEVFGVTNNKQAATVFSHMSQFEWKNEAEPGEKYMDFVRRLEEEGDTRYLLIGIVNYIKDQLNQIRARIQDQRKGRRSGGKRHDDVSVEDTATTKWKDRASRGYKTEADDQDFDDDAQDQLVDDLVQNKKYNEEVAREIAAAVKARDRKIIFVTAEADSQAFFNVDLRPGGITEIVFNTRHPAYEKLLKTLDIDVSEASSSDLVWRIENASNTLKLLLAAWARYEEEDVPSREKIRDIRHEWGKMAKNFISEKE</sequence>
<evidence type="ECO:0000256" key="1">
    <source>
        <dbReference type="SAM" id="MobiDB-lite"/>
    </source>
</evidence>
<evidence type="ECO:0000313" key="2">
    <source>
        <dbReference type="EMBL" id="ADE13301.1"/>
    </source>
</evidence>
<dbReference type="Gene3D" id="3.30.565.10">
    <property type="entry name" value="Histidine kinase-like ATPase, C-terminal domain"/>
    <property type="match status" value="1"/>
</dbReference>
<dbReference type="EMBL" id="CP001798">
    <property type="protein sequence ID" value="ADE13301.1"/>
    <property type="molecule type" value="Genomic_DNA"/>
</dbReference>
<dbReference type="STRING" id="472759.Nhal_0081"/>
<dbReference type="HOGENOM" id="CLU_031370_0_0_6"/>
<reference evidence="3" key="1">
    <citation type="submission" date="2010-04" db="EMBL/GenBank/DDBJ databases">
        <title>Complete genome sequence of Nitrosococcus halophilus Nc4, a salt-adapted, aerobic obligate ammonia-oxidizing sulfur purple bacterium.</title>
        <authorList>
            <consortium name="US DOE Joint Genome Institute"/>
            <person name="Campbell M.A."/>
            <person name="Malfatti S.A."/>
            <person name="Chain P.S.G."/>
            <person name="Heidelberg J.F."/>
            <person name="Ward B.B."/>
            <person name="Klotz M.G."/>
        </authorList>
    </citation>
    <scope>NUCLEOTIDE SEQUENCE [LARGE SCALE GENOMIC DNA]</scope>
    <source>
        <strain evidence="3">Nc4</strain>
    </source>
</reference>
<dbReference type="eggNOG" id="COG0323">
    <property type="taxonomic scope" value="Bacteria"/>
</dbReference>
<dbReference type="KEGG" id="nhl:Nhal_0081"/>
<accession>D5C4B3</accession>
<evidence type="ECO:0008006" key="4">
    <source>
        <dbReference type="Google" id="ProtNLM"/>
    </source>
</evidence>